<feature type="chain" id="PRO_5039543416" description="Cyclophilin-like domain-containing protein" evidence="2">
    <location>
        <begin position="19"/>
        <end position="182"/>
    </location>
</feature>
<accession>A0A919RXP9</accession>
<feature type="region of interest" description="Disordered" evidence="1">
    <location>
        <begin position="22"/>
        <end position="62"/>
    </location>
</feature>
<dbReference type="PROSITE" id="PS51257">
    <property type="entry name" value="PROKAR_LIPOPROTEIN"/>
    <property type="match status" value="1"/>
</dbReference>
<feature type="compositionally biased region" description="Low complexity" evidence="1">
    <location>
        <begin position="23"/>
        <end position="33"/>
    </location>
</feature>
<reference evidence="4" key="1">
    <citation type="submission" date="2021-03" db="EMBL/GenBank/DDBJ databases">
        <title>Taxonomic study of Clostridium polyendosporum from meadow-gley soil under rice.</title>
        <authorList>
            <person name="Kobayashi H."/>
            <person name="Tanizawa Y."/>
            <person name="Yagura M."/>
        </authorList>
    </citation>
    <scope>NUCLEOTIDE SEQUENCE</scope>
    <source>
        <strain evidence="4">JCM 30710</strain>
    </source>
</reference>
<dbReference type="SUPFAM" id="SSF50891">
    <property type="entry name" value="Cyclophilin-like"/>
    <property type="match status" value="1"/>
</dbReference>
<keyword evidence="2" id="KW-0732">Signal</keyword>
<evidence type="ECO:0000313" key="5">
    <source>
        <dbReference type="Proteomes" id="UP000679179"/>
    </source>
</evidence>
<evidence type="ECO:0000256" key="2">
    <source>
        <dbReference type="SAM" id="SignalP"/>
    </source>
</evidence>
<name>A0A919RXP9_9CLOT</name>
<dbReference type="RefSeq" id="WP_246503461.1">
    <property type="nucleotide sequence ID" value="NZ_BOPZ01000006.1"/>
</dbReference>
<comment type="caution">
    <text evidence="4">The sequence shown here is derived from an EMBL/GenBank/DDBJ whole genome shotgun (WGS) entry which is preliminary data.</text>
</comment>
<dbReference type="Gene3D" id="2.40.100.20">
    <property type="match status" value="1"/>
</dbReference>
<organism evidence="4 5">
    <name type="scientific">Clostridium polyendosporum</name>
    <dbReference type="NCBI Taxonomy" id="69208"/>
    <lineage>
        <taxon>Bacteria</taxon>
        <taxon>Bacillati</taxon>
        <taxon>Bacillota</taxon>
        <taxon>Clostridia</taxon>
        <taxon>Eubacteriales</taxon>
        <taxon>Clostridiaceae</taxon>
        <taxon>Clostridium</taxon>
    </lineage>
</organism>
<dbReference type="AlphaFoldDB" id="A0A919RXP9"/>
<evidence type="ECO:0000259" key="3">
    <source>
        <dbReference type="Pfam" id="PF18050"/>
    </source>
</evidence>
<feature type="domain" description="Cyclophilin-like" evidence="3">
    <location>
        <begin position="70"/>
        <end position="179"/>
    </location>
</feature>
<dbReference type="InterPro" id="IPR029000">
    <property type="entry name" value="Cyclophilin-like_dom_sf"/>
</dbReference>
<keyword evidence="5" id="KW-1185">Reference proteome</keyword>
<feature type="signal peptide" evidence="2">
    <location>
        <begin position="1"/>
        <end position="18"/>
    </location>
</feature>
<feature type="compositionally biased region" description="Polar residues" evidence="1">
    <location>
        <begin position="46"/>
        <end position="59"/>
    </location>
</feature>
<dbReference type="Pfam" id="PF18050">
    <property type="entry name" value="Cyclophil_like2"/>
    <property type="match status" value="1"/>
</dbReference>
<dbReference type="EMBL" id="BOPZ01000006">
    <property type="protein sequence ID" value="GIM28392.1"/>
    <property type="molecule type" value="Genomic_DNA"/>
</dbReference>
<evidence type="ECO:0000256" key="1">
    <source>
        <dbReference type="SAM" id="MobiDB-lite"/>
    </source>
</evidence>
<sequence length="182" mass="19828">MKKILSAVLVFIMLFSLAACGRNSNSNESSTSTEAEKDSDSGNKIPENTVSKETPSTGKGDSVQDAKIKLKFGNEEVIAKMYDNPTSRDLFAQLPLTITFEDYAGLEKIGYPPKALTREGAPSGADPKLGDLALYSPWGNLVIYYGDNKYADGVVILGHIESGSEKFAKMDQKFTLTIERMD</sequence>
<evidence type="ECO:0000313" key="4">
    <source>
        <dbReference type="EMBL" id="GIM28392.1"/>
    </source>
</evidence>
<gene>
    <name evidence="4" type="ORF">CPJCM30710_10580</name>
</gene>
<proteinExistence type="predicted"/>
<dbReference type="InterPro" id="IPR041183">
    <property type="entry name" value="Cyclophilin-like"/>
</dbReference>
<protein>
    <recommendedName>
        <fullName evidence="3">Cyclophilin-like domain-containing protein</fullName>
    </recommendedName>
</protein>
<dbReference type="Proteomes" id="UP000679179">
    <property type="component" value="Unassembled WGS sequence"/>
</dbReference>